<evidence type="ECO:0000256" key="3">
    <source>
        <dbReference type="ARBA" id="ARBA00023155"/>
    </source>
</evidence>
<organism evidence="6 7">
    <name type="scientific">Canavalia gladiata</name>
    <name type="common">Sword bean</name>
    <name type="synonym">Dolichos gladiatus</name>
    <dbReference type="NCBI Taxonomy" id="3824"/>
    <lineage>
        <taxon>Eukaryota</taxon>
        <taxon>Viridiplantae</taxon>
        <taxon>Streptophyta</taxon>
        <taxon>Embryophyta</taxon>
        <taxon>Tracheophyta</taxon>
        <taxon>Spermatophyta</taxon>
        <taxon>Magnoliopsida</taxon>
        <taxon>eudicotyledons</taxon>
        <taxon>Gunneridae</taxon>
        <taxon>Pentapetalae</taxon>
        <taxon>rosids</taxon>
        <taxon>fabids</taxon>
        <taxon>Fabales</taxon>
        <taxon>Fabaceae</taxon>
        <taxon>Papilionoideae</taxon>
        <taxon>50 kb inversion clade</taxon>
        <taxon>NPAAA clade</taxon>
        <taxon>indigoferoid/millettioid clade</taxon>
        <taxon>Phaseoleae</taxon>
        <taxon>Canavalia</taxon>
    </lineage>
</organism>
<protein>
    <recommendedName>
        <fullName evidence="8">Protein OVEREXPRESSOR OF CATIONIC PEROXIDASE 3</fullName>
    </recommendedName>
</protein>
<reference evidence="6 7" key="1">
    <citation type="submission" date="2024-01" db="EMBL/GenBank/DDBJ databases">
        <title>The genomes of 5 underutilized Papilionoideae crops provide insights into root nodulation and disease resistanc.</title>
        <authorList>
            <person name="Jiang F."/>
        </authorList>
    </citation>
    <scope>NUCLEOTIDE SEQUENCE [LARGE SCALE GENOMIC DNA]</scope>
    <source>
        <strain evidence="6">LVBAO_FW01</strain>
        <tissue evidence="6">Leaves</tissue>
    </source>
</reference>
<keyword evidence="7" id="KW-1185">Reference proteome</keyword>
<name>A0AAN9KSU6_CANGL</name>
<dbReference type="EMBL" id="JAYMYQ010000006">
    <property type="protein sequence ID" value="KAK7322516.1"/>
    <property type="molecule type" value="Genomic_DNA"/>
</dbReference>
<dbReference type="AlphaFoldDB" id="A0AAN9KSU6"/>
<keyword evidence="3" id="KW-0371">Homeobox</keyword>
<dbReference type="PANTHER" id="PTHR15467">
    <property type="entry name" value="ZINC-FINGERS AND HOMEOBOXES RELATED"/>
    <property type="match status" value="1"/>
</dbReference>
<dbReference type="GO" id="GO:0003677">
    <property type="term" value="F:DNA binding"/>
    <property type="evidence" value="ECO:0007669"/>
    <property type="project" value="UniProtKB-KW"/>
</dbReference>
<accession>A0AAN9KSU6</accession>
<comment type="subcellular location">
    <subcellularLocation>
        <location evidence="1">Nucleus</location>
    </subcellularLocation>
</comment>
<dbReference type="Proteomes" id="UP001367508">
    <property type="component" value="Unassembled WGS sequence"/>
</dbReference>
<gene>
    <name evidence="6" type="ORF">VNO77_25899</name>
</gene>
<keyword evidence="4" id="KW-0539">Nucleus</keyword>
<proteinExistence type="predicted"/>
<evidence type="ECO:0000256" key="1">
    <source>
        <dbReference type="ARBA" id="ARBA00004123"/>
    </source>
</evidence>
<dbReference type="GO" id="GO:0000981">
    <property type="term" value="F:DNA-binding transcription factor activity, RNA polymerase II-specific"/>
    <property type="evidence" value="ECO:0007669"/>
    <property type="project" value="TreeGrafter"/>
</dbReference>
<evidence type="ECO:0000256" key="5">
    <source>
        <dbReference type="SAM" id="MobiDB-lite"/>
    </source>
</evidence>
<dbReference type="PANTHER" id="PTHR15467:SF9">
    <property type="entry name" value="HOMEOBOX DOMAIN-CONTAINING PROTEIN"/>
    <property type="match status" value="1"/>
</dbReference>
<evidence type="ECO:0000256" key="4">
    <source>
        <dbReference type="ARBA" id="ARBA00023242"/>
    </source>
</evidence>
<evidence type="ECO:0000256" key="2">
    <source>
        <dbReference type="ARBA" id="ARBA00023125"/>
    </source>
</evidence>
<evidence type="ECO:0000313" key="6">
    <source>
        <dbReference type="EMBL" id="KAK7322516.1"/>
    </source>
</evidence>
<comment type="caution">
    <text evidence="6">The sequence shown here is derived from an EMBL/GenBank/DDBJ whole genome shotgun (WGS) entry which is preliminary data.</text>
</comment>
<dbReference type="GO" id="GO:0005634">
    <property type="term" value="C:nucleus"/>
    <property type="evidence" value="ECO:0007669"/>
    <property type="project" value="UniProtKB-SubCell"/>
</dbReference>
<evidence type="ECO:0008006" key="8">
    <source>
        <dbReference type="Google" id="ProtNLM"/>
    </source>
</evidence>
<keyword evidence="2" id="KW-0238">DNA-binding</keyword>
<sequence length="296" mass="33397">MAVAVQCTSCARFIAERQFIPLQRKPLLCSVFLSSRSRKSSIIAASSKKKNKKKLSVTEGDEEDAFELLFKQLEEDLKNDDLSHGDDSGDEISEEEIAAFERELGDALGEYDAELLNGDTSDDTEAGDDPKIGNESSLELRNWQMKKLARALKTGRRKTSIKNLAAELCLDRAIVLELLRNPPPNLLMMSLSLRDEPTATVTSLVETKPTVIIHEETSTDHVESGPKAQVPIHTMQRTWSAQKRLKKAHVDTLERVFRRSKRPTFAPFFSLSSNSLFNQKLWEKLKCMLVLLFFNV</sequence>
<feature type="region of interest" description="Disordered" evidence="5">
    <location>
        <begin position="116"/>
        <end position="138"/>
    </location>
</feature>
<evidence type="ECO:0000313" key="7">
    <source>
        <dbReference type="Proteomes" id="UP001367508"/>
    </source>
</evidence>